<dbReference type="AlphaFoldDB" id="A0A379MQ61"/>
<dbReference type="Proteomes" id="UP000255233">
    <property type="component" value="Unassembled WGS sequence"/>
</dbReference>
<dbReference type="InterPro" id="IPR001387">
    <property type="entry name" value="Cro/C1-type_HTH"/>
</dbReference>
<evidence type="ECO:0000259" key="1">
    <source>
        <dbReference type="PROSITE" id="PS50943"/>
    </source>
</evidence>
<name>A0A379MQ61_9BACT</name>
<gene>
    <name evidence="2" type="ORF">NCTC11190_01078</name>
</gene>
<dbReference type="STRING" id="880526.GCA_000427365_00369"/>
<dbReference type="Gene3D" id="1.10.260.40">
    <property type="entry name" value="lambda repressor-like DNA-binding domains"/>
    <property type="match status" value="1"/>
</dbReference>
<dbReference type="RefSeq" id="WP_027290247.1">
    <property type="nucleotide sequence ID" value="NZ_UGVL01000001.1"/>
</dbReference>
<evidence type="ECO:0000313" key="3">
    <source>
        <dbReference type="Proteomes" id="UP000255233"/>
    </source>
</evidence>
<feature type="domain" description="HTH cro/C1-type" evidence="1">
    <location>
        <begin position="18"/>
        <end position="69"/>
    </location>
</feature>
<accession>A0A379MQ61</accession>
<dbReference type="Pfam" id="PF13560">
    <property type="entry name" value="HTH_31"/>
    <property type="match status" value="1"/>
</dbReference>
<dbReference type="SUPFAM" id="SSF47413">
    <property type="entry name" value="lambda repressor-like DNA-binding domains"/>
    <property type="match status" value="1"/>
</dbReference>
<dbReference type="PROSITE" id="PS50943">
    <property type="entry name" value="HTH_CROC1"/>
    <property type="match status" value="1"/>
</dbReference>
<dbReference type="EMBL" id="UGVL01000001">
    <property type="protein sequence ID" value="SUE33864.1"/>
    <property type="molecule type" value="Genomic_DNA"/>
</dbReference>
<dbReference type="InterPro" id="IPR010982">
    <property type="entry name" value="Lambda_DNA-bd_dom_sf"/>
</dbReference>
<reference evidence="2 3" key="1">
    <citation type="submission" date="2018-06" db="EMBL/GenBank/DDBJ databases">
        <authorList>
            <consortium name="Pathogen Informatics"/>
            <person name="Doyle S."/>
        </authorList>
    </citation>
    <scope>NUCLEOTIDE SEQUENCE [LARGE SCALE GENOMIC DNA]</scope>
    <source>
        <strain evidence="2 3">NCTC11190</strain>
    </source>
</reference>
<dbReference type="SMART" id="SM00530">
    <property type="entry name" value="HTH_XRE"/>
    <property type="match status" value="1"/>
</dbReference>
<sequence length="76" mass="9081">MKEQRRNEILVKRIAERLKELRKERNLTQENVRFDLELNIGRIEAAQHSITFSTLGDLCDYYGVTLEEFFRGIHTK</sequence>
<organism evidence="2 3">
    <name type="scientific">Rikenella microfusus</name>
    <dbReference type="NCBI Taxonomy" id="28139"/>
    <lineage>
        <taxon>Bacteria</taxon>
        <taxon>Pseudomonadati</taxon>
        <taxon>Bacteroidota</taxon>
        <taxon>Bacteroidia</taxon>
        <taxon>Bacteroidales</taxon>
        <taxon>Rikenellaceae</taxon>
        <taxon>Rikenella</taxon>
    </lineage>
</organism>
<keyword evidence="3" id="KW-1185">Reference proteome</keyword>
<proteinExistence type="predicted"/>
<dbReference type="CDD" id="cd00093">
    <property type="entry name" value="HTH_XRE"/>
    <property type="match status" value="1"/>
</dbReference>
<protein>
    <submittedName>
        <fullName evidence="2">Helix-turn-helix domain</fullName>
    </submittedName>
</protein>
<dbReference type="GO" id="GO:0003677">
    <property type="term" value="F:DNA binding"/>
    <property type="evidence" value="ECO:0007669"/>
    <property type="project" value="InterPro"/>
</dbReference>
<evidence type="ECO:0000313" key="2">
    <source>
        <dbReference type="EMBL" id="SUE33864.1"/>
    </source>
</evidence>